<keyword evidence="1" id="KW-0732">Signal</keyword>
<proteinExistence type="predicted"/>
<evidence type="ECO:0000256" key="1">
    <source>
        <dbReference type="SAM" id="SignalP"/>
    </source>
</evidence>
<sequence length="195" mass="20789">MLSLMVLLAVVCSQTGSSASASGCLLLEVMHLHVVFERRAEREGLPADRASLRPLARVLPHVDLHVRAGGEGLVADVAAEGFLPGVRPQVADHGRGVDEALPADPADERLLAGVRARMHVQVQAASEGFPAELADVDLEVRLQVLQQHLLVNLQLTADAVLIISMDLSMVPQRAMVAEHHPSDPARNGTTAGVFF</sequence>
<name>A0ABV0XA54_9TELE</name>
<feature type="signal peptide" evidence="1">
    <location>
        <begin position="1"/>
        <end position="19"/>
    </location>
</feature>
<organism evidence="2 3">
    <name type="scientific">Ameca splendens</name>
    <dbReference type="NCBI Taxonomy" id="208324"/>
    <lineage>
        <taxon>Eukaryota</taxon>
        <taxon>Metazoa</taxon>
        <taxon>Chordata</taxon>
        <taxon>Craniata</taxon>
        <taxon>Vertebrata</taxon>
        <taxon>Euteleostomi</taxon>
        <taxon>Actinopterygii</taxon>
        <taxon>Neopterygii</taxon>
        <taxon>Teleostei</taxon>
        <taxon>Neoteleostei</taxon>
        <taxon>Acanthomorphata</taxon>
        <taxon>Ovalentaria</taxon>
        <taxon>Atherinomorphae</taxon>
        <taxon>Cyprinodontiformes</taxon>
        <taxon>Goodeidae</taxon>
        <taxon>Ameca</taxon>
    </lineage>
</organism>
<dbReference type="Proteomes" id="UP001469553">
    <property type="component" value="Unassembled WGS sequence"/>
</dbReference>
<feature type="chain" id="PRO_5046121597" description="Secreted protein" evidence="1">
    <location>
        <begin position="20"/>
        <end position="195"/>
    </location>
</feature>
<evidence type="ECO:0000313" key="2">
    <source>
        <dbReference type="EMBL" id="MEQ2278599.1"/>
    </source>
</evidence>
<comment type="caution">
    <text evidence="2">The sequence shown here is derived from an EMBL/GenBank/DDBJ whole genome shotgun (WGS) entry which is preliminary data.</text>
</comment>
<evidence type="ECO:0000313" key="3">
    <source>
        <dbReference type="Proteomes" id="UP001469553"/>
    </source>
</evidence>
<dbReference type="PANTHER" id="PTHR33426">
    <property type="entry name" value="C2H2-TYPE DOMAIN-CONTAINING PROTEIN"/>
    <property type="match status" value="1"/>
</dbReference>
<gene>
    <name evidence="2" type="ORF">AMECASPLE_000566</name>
</gene>
<evidence type="ECO:0008006" key="4">
    <source>
        <dbReference type="Google" id="ProtNLM"/>
    </source>
</evidence>
<dbReference type="EMBL" id="JAHRIP010000017">
    <property type="protein sequence ID" value="MEQ2278599.1"/>
    <property type="molecule type" value="Genomic_DNA"/>
</dbReference>
<accession>A0ABV0XA54</accession>
<dbReference type="PANTHER" id="PTHR33426:SF45">
    <property type="entry name" value="IMMUNODEFICIENCY LENTIVIRAL MATRIX N-TERMINAL DOMAIN-CONTAINING PROTEIN-RELATED"/>
    <property type="match status" value="1"/>
</dbReference>
<keyword evidence="3" id="KW-1185">Reference proteome</keyword>
<reference evidence="2 3" key="1">
    <citation type="submission" date="2021-06" db="EMBL/GenBank/DDBJ databases">
        <authorList>
            <person name="Palmer J.M."/>
        </authorList>
    </citation>
    <scope>NUCLEOTIDE SEQUENCE [LARGE SCALE GENOMIC DNA]</scope>
    <source>
        <strain evidence="2 3">AS_MEX2019</strain>
        <tissue evidence="2">Muscle</tissue>
    </source>
</reference>
<protein>
    <recommendedName>
        <fullName evidence="4">Secreted protein</fullName>
    </recommendedName>
</protein>